<evidence type="ECO:0000313" key="8">
    <source>
        <dbReference type="Proteomes" id="UP000194841"/>
    </source>
</evidence>
<evidence type="ECO:0000256" key="1">
    <source>
        <dbReference type="ARBA" id="ARBA00012386"/>
    </source>
</evidence>
<protein>
    <recommendedName>
        <fullName evidence="1">tRNA-uridine aminocarboxypropyltransferase</fullName>
        <ecNumber evidence="1">2.5.1.25</ecNumber>
    </recommendedName>
</protein>
<dbReference type="Proteomes" id="UP000194841">
    <property type="component" value="Unassembled WGS sequence"/>
</dbReference>
<keyword evidence="4" id="KW-0819">tRNA processing</keyword>
<evidence type="ECO:0000259" key="6">
    <source>
        <dbReference type="SMART" id="SM01144"/>
    </source>
</evidence>
<dbReference type="PANTHER" id="PTHR21392:SF0">
    <property type="entry name" value="TRNA-URIDINE AMINOCARBOXYPROPYLTRANSFERASE 2"/>
    <property type="match status" value="1"/>
</dbReference>
<evidence type="ECO:0000256" key="5">
    <source>
        <dbReference type="ARBA" id="ARBA00034489"/>
    </source>
</evidence>
<sequence>MSRTLCENCHYPKSHCLCDVVTQLTHRTRIIILQHPSEVKAAKNTARLLQLSLQNAEIWIGESPEDFLPLHSLDQSSTFVVYPDEKAVMLEEYTQSSTQVEALIFLDGTWKKAFKLLQLNNWLTRYPFLSFAVLPTSRYTLRKAPRADSLSTLEAVAYSLATLENIEVAPLYALLDAMMQQQFDAMPPHIRSRYHFGP</sequence>
<dbReference type="EC" id="2.5.1.25" evidence="1"/>
<name>A0A244CTH2_PSEDV</name>
<reference evidence="7 8" key="1">
    <citation type="submission" date="2017-02" db="EMBL/GenBank/DDBJ databases">
        <title>Pseudoalteromonas ulvae TC14 Genome.</title>
        <authorList>
            <person name="Molmeret M."/>
        </authorList>
    </citation>
    <scope>NUCLEOTIDE SEQUENCE [LARGE SCALE GENOMIC DNA]</scope>
    <source>
        <strain evidence="7">TC14</strain>
    </source>
</reference>
<dbReference type="AlphaFoldDB" id="A0A244CTH2"/>
<dbReference type="EMBL" id="MWPV01000001">
    <property type="protein sequence ID" value="OUL58905.1"/>
    <property type="molecule type" value="Genomic_DNA"/>
</dbReference>
<comment type="similarity">
    <text evidence="5">Belongs to the TDD superfamily. DTWD2 family.</text>
</comment>
<evidence type="ECO:0000256" key="2">
    <source>
        <dbReference type="ARBA" id="ARBA00022679"/>
    </source>
</evidence>
<accession>A0A244CTH2</accession>
<dbReference type="Pfam" id="PF03942">
    <property type="entry name" value="DTW"/>
    <property type="match status" value="1"/>
</dbReference>
<evidence type="ECO:0000313" key="7">
    <source>
        <dbReference type="EMBL" id="OUL58905.1"/>
    </source>
</evidence>
<comment type="caution">
    <text evidence="7">The sequence shown here is derived from an EMBL/GenBank/DDBJ whole genome shotgun (WGS) entry which is preliminary data.</text>
</comment>
<dbReference type="InterPro" id="IPR005636">
    <property type="entry name" value="DTW"/>
</dbReference>
<gene>
    <name evidence="7" type="ORF">B1199_01065</name>
</gene>
<keyword evidence="2" id="KW-0808">Transferase</keyword>
<feature type="domain" description="DTW" evidence="6">
    <location>
        <begin position="2"/>
        <end position="187"/>
    </location>
</feature>
<dbReference type="GO" id="GO:0016432">
    <property type="term" value="F:tRNA-uridine aminocarboxypropyltransferase activity"/>
    <property type="evidence" value="ECO:0007669"/>
    <property type="project" value="UniProtKB-EC"/>
</dbReference>
<dbReference type="PANTHER" id="PTHR21392">
    <property type="entry name" value="TRNA-URIDINE AMINOCARBOXYPROPYLTRANSFERASE 2"/>
    <property type="match status" value="1"/>
</dbReference>
<dbReference type="SMART" id="SM01144">
    <property type="entry name" value="DTW"/>
    <property type="match status" value="1"/>
</dbReference>
<evidence type="ECO:0000256" key="4">
    <source>
        <dbReference type="ARBA" id="ARBA00022694"/>
    </source>
</evidence>
<organism evidence="7 8">
    <name type="scientific">Pseudoalteromonas ulvae</name>
    <dbReference type="NCBI Taxonomy" id="107327"/>
    <lineage>
        <taxon>Bacteria</taxon>
        <taxon>Pseudomonadati</taxon>
        <taxon>Pseudomonadota</taxon>
        <taxon>Gammaproteobacteria</taxon>
        <taxon>Alteromonadales</taxon>
        <taxon>Pseudoalteromonadaceae</taxon>
        <taxon>Pseudoalteromonas</taxon>
    </lineage>
</organism>
<proteinExistence type="inferred from homology"/>
<dbReference type="OrthoDB" id="268835at2"/>
<keyword evidence="8" id="KW-1185">Reference proteome</keyword>
<evidence type="ECO:0000256" key="3">
    <source>
        <dbReference type="ARBA" id="ARBA00022691"/>
    </source>
</evidence>
<keyword evidence="3" id="KW-0949">S-adenosyl-L-methionine</keyword>
<dbReference type="InterPro" id="IPR039262">
    <property type="entry name" value="DTWD2/TAPT"/>
</dbReference>
<dbReference type="RefSeq" id="WP_086742282.1">
    <property type="nucleotide sequence ID" value="NZ_MWPV01000001.1"/>
</dbReference>
<dbReference type="GO" id="GO:0008033">
    <property type="term" value="P:tRNA processing"/>
    <property type="evidence" value="ECO:0007669"/>
    <property type="project" value="UniProtKB-KW"/>
</dbReference>